<reference evidence="2 3" key="1">
    <citation type="submission" date="2020-02" db="EMBL/GenBank/DDBJ databases">
        <authorList>
            <person name="Yang Z."/>
        </authorList>
    </citation>
    <scope>NUCLEOTIDE SEQUENCE [LARGE SCALE GENOMIC DNA]</scope>
    <source>
        <strain evidence="2 3">HX-7-9</strain>
    </source>
</reference>
<dbReference type="Pfam" id="PF02811">
    <property type="entry name" value="PHP"/>
    <property type="match status" value="1"/>
</dbReference>
<dbReference type="InterPro" id="IPR052018">
    <property type="entry name" value="PHP_domain"/>
</dbReference>
<protein>
    <submittedName>
        <fullName evidence="2">PHP domain-containing protein</fullName>
    </submittedName>
</protein>
<dbReference type="SUPFAM" id="SSF89550">
    <property type="entry name" value="PHP domain-like"/>
    <property type="match status" value="1"/>
</dbReference>
<dbReference type="NCBIfam" id="NF041577">
    <property type="entry name" value="nside_bi_sphtase"/>
    <property type="match status" value="1"/>
</dbReference>
<feature type="domain" description="Polymerase/histidinol phosphatase N-terminal" evidence="1">
    <location>
        <begin position="4"/>
        <end position="69"/>
    </location>
</feature>
<evidence type="ECO:0000259" key="1">
    <source>
        <dbReference type="SMART" id="SM00481"/>
    </source>
</evidence>
<keyword evidence="3" id="KW-1185">Reference proteome</keyword>
<dbReference type="EMBL" id="JAAGAA010000003">
    <property type="protein sequence ID" value="NDV12128.1"/>
    <property type="molecule type" value="Genomic_DNA"/>
</dbReference>
<evidence type="ECO:0000313" key="2">
    <source>
        <dbReference type="EMBL" id="NDV12128.1"/>
    </source>
</evidence>
<dbReference type="RefSeq" id="WP_163315363.1">
    <property type="nucleotide sequence ID" value="NZ_JAAGAA010000003.1"/>
</dbReference>
<dbReference type="GO" id="GO:0035312">
    <property type="term" value="F:5'-3' DNA exonuclease activity"/>
    <property type="evidence" value="ECO:0007669"/>
    <property type="project" value="TreeGrafter"/>
</dbReference>
<dbReference type="PANTHER" id="PTHR42924:SF3">
    <property type="entry name" value="POLYMERASE_HISTIDINOL PHOSPHATASE N-TERMINAL DOMAIN-CONTAINING PROTEIN"/>
    <property type="match status" value="1"/>
</dbReference>
<accession>A0A6B2KPP3</accession>
<comment type="caution">
    <text evidence="2">The sequence shown here is derived from an EMBL/GenBank/DDBJ whole genome shotgun (WGS) entry which is preliminary data.</text>
</comment>
<evidence type="ECO:0000313" key="3">
    <source>
        <dbReference type="Proteomes" id="UP000482578"/>
    </source>
</evidence>
<organism evidence="2 3">
    <name type="scientific">Crenobacter caeni</name>
    <dbReference type="NCBI Taxonomy" id="2705474"/>
    <lineage>
        <taxon>Bacteria</taxon>
        <taxon>Pseudomonadati</taxon>
        <taxon>Pseudomonadota</taxon>
        <taxon>Betaproteobacteria</taxon>
        <taxon>Neisseriales</taxon>
        <taxon>Neisseriaceae</taxon>
        <taxon>Crenobacter</taxon>
    </lineage>
</organism>
<dbReference type="InterPro" id="IPR004013">
    <property type="entry name" value="PHP_dom"/>
</dbReference>
<dbReference type="PANTHER" id="PTHR42924">
    <property type="entry name" value="EXONUCLEASE"/>
    <property type="match status" value="1"/>
</dbReference>
<dbReference type="Gene3D" id="1.10.150.650">
    <property type="match status" value="1"/>
</dbReference>
<dbReference type="InterPro" id="IPR003141">
    <property type="entry name" value="Pol/His_phosphatase_N"/>
</dbReference>
<name>A0A6B2KPP3_9NEIS</name>
<dbReference type="InterPro" id="IPR016195">
    <property type="entry name" value="Pol/histidinol_Pase-like"/>
</dbReference>
<dbReference type="InterPro" id="IPR049742">
    <property type="entry name" value="35NBP"/>
</dbReference>
<dbReference type="Proteomes" id="UP000482578">
    <property type="component" value="Unassembled WGS sequence"/>
</dbReference>
<dbReference type="Gene3D" id="3.20.20.140">
    <property type="entry name" value="Metal-dependent hydrolases"/>
    <property type="match status" value="1"/>
</dbReference>
<dbReference type="GO" id="GO:0004534">
    <property type="term" value="F:5'-3' RNA exonuclease activity"/>
    <property type="evidence" value="ECO:0007669"/>
    <property type="project" value="TreeGrafter"/>
</dbReference>
<dbReference type="CDD" id="cd07438">
    <property type="entry name" value="PHP_HisPPase_AMP"/>
    <property type="match status" value="1"/>
</dbReference>
<dbReference type="AlphaFoldDB" id="A0A6B2KPP3"/>
<sequence length="285" mass="30056">MAEIDLHFHSTASDGALPPAEVIARAAARGARLLALTDHDTTAGFAEAARAAREAGVALVGGVEVSVTWSRRTVHIVGLGVDPDHPLLLAGLKSVRDGRIDRARAMGDELARAGIEGAFEGALALADNPEMVGRTHFARYMVNAGYIKDVRTVFRKYLAEGKTGYVPHEWATLADAVGWIRAAGGTAVIAHPGRYDFGRTLTERLVGDFIEAGGEAIEVGSGSHSLDDMHKYALLADRFGLYASSGSDFHAPGEGGRDVGLTADLPPLARPLWLARGWLTAAQGA</sequence>
<proteinExistence type="predicted"/>
<dbReference type="SMART" id="SM00481">
    <property type="entry name" value="POLIIIAc"/>
    <property type="match status" value="1"/>
</dbReference>
<gene>
    <name evidence="2" type="ORF">GZH52_04860</name>
</gene>